<evidence type="ECO:0000313" key="2">
    <source>
        <dbReference type="EMBL" id="CAL6073069.1"/>
    </source>
</evidence>
<reference evidence="1" key="1">
    <citation type="submission" date="2023-06" db="EMBL/GenBank/DDBJ databases">
        <authorList>
            <person name="Kurt Z."/>
        </authorList>
    </citation>
    <scope>NUCLEOTIDE SEQUENCE</scope>
</reference>
<dbReference type="SUPFAM" id="SSF47874">
    <property type="entry name" value="Annexin"/>
    <property type="match status" value="1"/>
</dbReference>
<dbReference type="EMBL" id="CATOUU010000745">
    <property type="protein sequence ID" value="CAI9945431.1"/>
    <property type="molecule type" value="Genomic_DNA"/>
</dbReference>
<accession>A0AA86UAX9</accession>
<keyword evidence="3" id="KW-1185">Reference proteome</keyword>
<evidence type="ECO:0000313" key="3">
    <source>
        <dbReference type="Proteomes" id="UP001642409"/>
    </source>
</evidence>
<comment type="caution">
    <text evidence="1">The sequence shown here is derived from an EMBL/GenBank/DDBJ whole genome shotgun (WGS) entry which is preliminary data.</text>
</comment>
<dbReference type="Gene3D" id="1.10.220.10">
    <property type="entry name" value="Annexin"/>
    <property type="match status" value="1"/>
</dbReference>
<reference evidence="2 3" key="2">
    <citation type="submission" date="2024-07" db="EMBL/GenBank/DDBJ databases">
        <authorList>
            <person name="Akdeniz Z."/>
        </authorList>
    </citation>
    <scope>NUCLEOTIDE SEQUENCE [LARGE SCALE GENOMIC DNA]</scope>
</reference>
<dbReference type="AlphaFoldDB" id="A0AA86UAX9"/>
<dbReference type="EMBL" id="CAXDID020000299">
    <property type="protein sequence ID" value="CAL6073069.1"/>
    <property type="molecule type" value="Genomic_DNA"/>
</dbReference>
<sequence length="284" mass="33518">MFSSCSGVFSAGVLHRAMFFRANTAKLIKVARHPLHVRLKIAKRYQRKFGVPLCFSFEQKLKGNFKTLIQCLFSDQFDVQADFIVNALKHQNIYELMLYVLMMDNVGGVKGQLNIRYDIQLEIAIKRLSNKPWAQLLAQWRENIVQVSVEQLHSAFKHKNERMLIQIYSGINYENYKTICDQYAAKYKETVECRIRKKFIHRDQECFLLCHHILYDKNNNIYTSVINSLQKKNDRVTILLSTVYAENVKEQLKVDRISHILREIISNTNEYYQLLLCEVWNIIL</sequence>
<dbReference type="InterPro" id="IPR037104">
    <property type="entry name" value="Annexin_sf"/>
</dbReference>
<protein>
    <submittedName>
        <fullName evidence="1">Annexin</fullName>
    </submittedName>
</protein>
<proteinExistence type="predicted"/>
<dbReference type="GO" id="GO:0005509">
    <property type="term" value="F:calcium ion binding"/>
    <property type="evidence" value="ECO:0007669"/>
    <property type="project" value="InterPro"/>
</dbReference>
<gene>
    <name evidence="1" type="ORF">HINF_LOCUS33076</name>
    <name evidence="2" type="ORF">HINF_LOCUS55925</name>
</gene>
<evidence type="ECO:0000313" key="1">
    <source>
        <dbReference type="EMBL" id="CAI9945431.1"/>
    </source>
</evidence>
<organism evidence="1">
    <name type="scientific">Hexamita inflata</name>
    <dbReference type="NCBI Taxonomy" id="28002"/>
    <lineage>
        <taxon>Eukaryota</taxon>
        <taxon>Metamonada</taxon>
        <taxon>Diplomonadida</taxon>
        <taxon>Hexamitidae</taxon>
        <taxon>Hexamitinae</taxon>
        <taxon>Hexamita</taxon>
    </lineage>
</organism>
<name>A0AA86UAX9_9EUKA</name>
<dbReference type="Proteomes" id="UP001642409">
    <property type="component" value="Unassembled WGS sequence"/>
</dbReference>
<dbReference type="GO" id="GO:0005544">
    <property type="term" value="F:calcium-dependent phospholipid binding"/>
    <property type="evidence" value="ECO:0007669"/>
    <property type="project" value="InterPro"/>
</dbReference>